<accession>A0ABU0ELG2</accession>
<dbReference type="InterPro" id="IPR023393">
    <property type="entry name" value="START-like_dom_sf"/>
</dbReference>
<organism evidence="1 2">
    <name type="scientific">Amycolatopsis thermophila</name>
    <dbReference type="NCBI Taxonomy" id="206084"/>
    <lineage>
        <taxon>Bacteria</taxon>
        <taxon>Bacillati</taxon>
        <taxon>Actinomycetota</taxon>
        <taxon>Actinomycetes</taxon>
        <taxon>Pseudonocardiales</taxon>
        <taxon>Pseudonocardiaceae</taxon>
        <taxon>Amycolatopsis</taxon>
    </lineage>
</organism>
<gene>
    <name evidence="1" type="ORF">FB470_000122</name>
</gene>
<dbReference type="Proteomes" id="UP001229651">
    <property type="component" value="Unassembled WGS sequence"/>
</dbReference>
<dbReference type="Pfam" id="PF10604">
    <property type="entry name" value="Polyketide_cyc2"/>
    <property type="match status" value="1"/>
</dbReference>
<dbReference type="EMBL" id="JAUSUT010000001">
    <property type="protein sequence ID" value="MDQ0376128.1"/>
    <property type="molecule type" value="Genomic_DNA"/>
</dbReference>
<dbReference type="RefSeq" id="WP_306987826.1">
    <property type="nucleotide sequence ID" value="NZ_JAUSUT010000001.1"/>
</dbReference>
<comment type="caution">
    <text evidence="1">The sequence shown here is derived from an EMBL/GenBank/DDBJ whole genome shotgun (WGS) entry which is preliminary data.</text>
</comment>
<evidence type="ECO:0008006" key="3">
    <source>
        <dbReference type="Google" id="ProtNLM"/>
    </source>
</evidence>
<reference evidence="1 2" key="1">
    <citation type="submission" date="2023-07" db="EMBL/GenBank/DDBJ databases">
        <title>Sequencing the genomes of 1000 actinobacteria strains.</title>
        <authorList>
            <person name="Klenk H.-P."/>
        </authorList>
    </citation>
    <scope>NUCLEOTIDE SEQUENCE [LARGE SCALE GENOMIC DNA]</scope>
    <source>
        <strain evidence="1 2">DSM 45805</strain>
    </source>
</reference>
<sequence>MTEPDATGRIEIGAEPGRVYGLVSDPRVLAELAEEYSGFRWLGGASGARVGARFRGVNRRGVRRWSTVSTITDADAGKRFAFEVRSLGIPVSRWQYDIEPAGEGCVVTESTWDKRPGWFRGPSSLVTGVWRRNDSNRANIATTLRRLKARAEQS</sequence>
<protein>
    <recommendedName>
        <fullName evidence="3">Polyketide cyclase / dehydrase and lipid transport</fullName>
    </recommendedName>
</protein>
<evidence type="ECO:0000313" key="2">
    <source>
        <dbReference type="Proteomes" id="UP001229651"/>
    </source>
</evidence>
<proteinExistence type="predicted"/>
<dbReference type="InterPro" id="IPR019587">
    <property type="entry name" value="Polyketide_cyclase/dehydratase"/>
</dbReference>
<dbReference type="SUPFAM" id="SSF55961">
    <property type="entry name" value="Bet v1-like"/>
    <property type="match status" value="1"/>
</dbReference>
<keyword evidence="2" id="KW-1185">Reference proteome</keyword>
<dbReference type="CDD" id="cd07812">
    <property type="entry name" value="SRPBCC"/>
    <property type="match status" value="1"/>
</dbReference>
<dbReference type="Gene3D" id="3.30.530.20">
    <property type="match status" value="1"/>
</dbReference>
<name>A0ABU0ELG2_9PSEU</name>
<evidence type="ECO:0000313" key="1">
    <source>
        <dbReference type="EMBL" id="MDQ0376128.1"/>
    </source>
</evidence>